<protein>
    <submittedName>
        <fullName evidence="2">Uncharacterized protein</fullName>
    </submittedName>
</protein>
<keyword evidence="3" id="KW-1185">Reference proteome</keyword>
<organism evidence="2 3">
    <name type="scientific">Merismopedia glauca CCAP 1448/3</name>
    <dbReference type="NCBI Taxonomy" id="1296344"/>
    <lineage>
        <taxon>Bacteria</taxon>
        <taxon>Bacillati</taxon>
        <taxon>Cyanobacteriota</taxon>
        <taxon>Cyanophyceae</taxon>
        <taxon>Synechococcales</taxon>
        <taxon>Merismopediaceae</taxon>
        <taxon>Merismopedia</taxon>
    </lineage>
</organism>
<comment type="caution">
    <text evidence="2">The sequence shown here is derived from an EMBL/GenBank/DDBJ whole genome shotgun (WGS) entry which is preliminary data.</text>
</comment>
<gene>
    <name evidence="2" type="ORF">C7B64_04950</name>
</gene>
<keyword evidence="1" id="KW-0812">Transmembrane</keyword>
<reference evidence="2 3" key="2">
    <citation type="submission" date="2018-03" db="EMBL/GenBank/DDBJ databases">
        <title>The ancient ancestry and fast evolution of plastids.</title>
        <authorList>
            <person name="Moore K.R."/>
            <person name="Magnabosco C."/>
            <person name="Momper L."/>
            <person name="Gold D.A."/>
            <person name="Bosak T."/>
            <person name="Fournier G.P."/>
        </authorList>
    </citation>
    <scope>NUCLEOTIDE SEQUENCE [LARGE SCALE GENOMIC DNA]</scope>
    <source>
        <strain evidence="2 3">CCAP 1448/3</strain>
    </source>
</reference>
<reference evidence="2 3" key="1">
    <citation type="submission" date="2018-02" db="EMBL/GenBank/DDBJ databases">
        <authorList>
            <person name="Cohen D.B."/>
            <person name="Kent A.D."/>
        </authorList>
    </citation>
    <scope>NUCLEOTIDE SEQUENCE [LARGE SCALE GENOMIC DNA]</scope>
    <source>
        <strain evidence="2 3">CCAP 1448/3</strain>
    </source>
</reference>
<sequence length="458" mass="53037">MNVTSSNIRSSWWAKFVAAIAMINLILVGFDLSYLPGRNLYLEKVPEVVTIYDSFKGIEPHRLTQKYLATVRQITDGEIAAPINEEIFADLRQQSITMIDENPFSVSGQVGSFAKIKYRMRQKFNTNSAKVAFQQFWSADYFKSVGSETALSFFNQKIAPLMATNYFRDIDASGRFVDRFWQIDVGFSIFFALNWFIGALVFSWRNPNLTWFDAIWQRWYEILLILPFYRWLRVIPVTIKLHQAGLINLNRLLDDISYDVVAYLGDKVSNFAIVRLIGEMQTAIKNGKLSQLILNQKEYLTINDINEQEAIADRFLEILICQVLPESKPQIEALLHQSLVATLKTSEFYQGWGKYPLIGKLPEEITGQIAINITQVLLTILTSVYQDEKVRKVFQDFQENVRTNLSQEMRNEKTILEMQILLLDWLEEIKINYIHQATQIDPKLTLAEVDRLEVRSHS</sequence>
<dbReference type="EMBL" id="PVWJ01000016">
    <property type="protein sequence ID" value="PSB04200.1"/>
    <property type="molecule type" value="Genomic_DNA"/>
</dbReference>
<proteinExistence type="predicted"/>
<evidence type="ECO:0000313" key="2">
    <source>
        <dbReference type="EMBL" id="PSB04200.1"/>
    </source>
</evidence>
<name>A0A2T1C7F7_9CYAN</name>
<accession>A0A2T1C7F7</accession>
<dbReference type="OrthoDB" id="501625at2"/>
<dbReference type="RefSeq" id="WP_106287543.1">
    <property type="nucleotide sequence ID" value="NZ_CAWNTC010000212.1"/>
</dbReference>
<keyword evidence="1" id="KW-0472">Membrane</keyword>
<keyword evidence="1" id="KW-1133">Transmembrane helix</keyword>
<evidence type="ECO:0000256" key="1">
    <source>
        <dbReference type="SAM" id="Phobius"/>
    </source>
</evidence>
<feature type="transmembrane region" description="Helical" evidence="1">
    <location>
        <begin position="12"/>
        <end position="34"/>
    </location>
</feature>
<dbReference type="Proteomes" id="UP000238762">
    <property type="component" value="Unassembled WGS sequence"/>
</dbReference>
<evidence type="ECO:0000313" key="3">
    <source>
        <dbReference type="Proteomes" id="UP000238762"/>
    </source>
</evidence>
<dbReference type="AlphaFoldDB" id="A0A2T1C7F7"/>